<keyword evidence="3" id="KW-1185">Reference proteome</keyword>
<dbReference type="OrthoDB" id="6288808at2759"/>
<organism evidence="2 3">
    <name type="scientific">Protopolystoma xenopodis</name>
    <dbReference type="NCBI Taxonomy" id="117903"/>
    <lineage>
        <taxon>Eukaryota</taxon>
        <taxon>Metazoa</taxon>
        <taxon>Spiralia</taxon>
        <taxon>Lophotrochozoa</taxon>
        <taxon>Platyhelminthes</taxon>
        <taxon>Monogenea</taxon>
        <taxon>Polyopisthocotylea</taxon>
        <taxon>Polystomatidea</taxon>
        <taxon>Polystomatidae</taxon>
        <taxon>Protopolystoma</taxon>
    </lineage>
</organism>
<protein>
    <submittedName>
        <fullName evidence="2">Uncharacterized protein</fullName>
    </submittedName>
</protein>
<proteinExistence type="predicted"/>
<feature type="compositionally biased region" description="Polar residues" evidence="1">
    <location>
        <begin position="152"/>
        <end position="169"/>
    </location>
</feature>
<dbReference type="AlphaFoldDB" id="A0A448WJY6"/>
<dbReference type="EMBL" id="CAAALY010018281">
    <property type="protein sequence ID" value="VEL13597.1"/>
    <property type="molecule type" value="Genomic_DNA"/>
</dbReference>
<comment type="caution">
    <text evidence="2">The sequence shown here is derived from an EMBL/GenBank/DDBJ whole genome shotgun (WGS) entry which is preliminary data.</text>
</comment>
<evidence type="ECO:0000256" key="1">
    <source>
        <dbReference type="SAM" id="MobiDB-lite"/>
    </source>
</evidence>
<dbReference type="Proteomes" id="UP000784294">
    <property type="component" value="Unassembled WGS sequence"/>
</dbReference>
<reference evidence="2" key="1">
    <citation type="submission" date="2018-11" db="EMBL/GenBank/DDBJ databases">
        <authorList>
            <consortium name="Pathogen Informatics"/>
        </authorList>
    </citation>
    <scope>NUCLEOTIDE SEQUENCE</scope>
</reference>
<feature type="region of interest" description="Disordered" evidence="1">
    <location>
        <begin position="96"/>
        <end position="179"/>
    </location>
</feature>
<gene>
    <name evidence="2" type="ORF">PXEA_LOCUS7037</name>
</gene>
<accession>A0A448WJY6</accession>
<evidence type="ECO:0000313" key="2">
    <source>
        <dbReference type="EMBL" id="VEL13597.1"/>
    </source>
</evidence>
<evidence type="ECO:0000313" key="3">
    <source>
        <dbReference type="Proteomes" id="UP000784294"/>
    </source>
</evidence>
<name>A0A448WJY6_9PLAT</name>
<sequence>MGPAEPAVSGPAARAVEVNYAKPGQLKFVTDKRNPLTFAAYAPTTTFHSSSADSRNMLSTGSEKPKTVYDLSFNETLNVSLLPATLHSFCKLRRQQPLPSHSNPTADLPLDPPQQPLLPAHSSSYPQVDLQKAPENMAEPSGRVGTSGIDVTAQNRQSASTGKPQNGSTKDAKCVSGCC</sequence>